<accession>A0A3M7QK13</accession>
<evidence type="ECO:0000313" key="2">
    <source>
        <dbReference type="Proteomes" id="UP000276133"/>
    </source>
</evidence>
<dbReference type="EMBL" id="REGN01005909">
    <property type="protein sequence ID" value="RNA11613.1"/>
    <property type="molecule type" value="Genomic_DNA"/>
</dbReference>
<reference evidence="1 2" key="1">
    <citation type="journal article" date="2018" name="Sci. Rep.">
        <title>Genomic signatures of local adaptation to the degree of environmental predictability in rotifers.</title>
        <authorList>
            <person name="Franch-Gras L."/>
            <person name="Hahn C."/>
            <person name="Garcia-Roger E.M."/>
            <person name="Carmona M.J."/>
            <person name="Serra M."/>
            <person name="Gomez A."/>
        </authorList>
    </citation>
    <scope>NUCLEOTIDE SEQUENCE [LARGE SCALE GENOMIC DNA]</scope>
    <source>
        <strain evidence="1">HYR1</strain>
    </source>
</reference>
<sequence length="62" mass="7320">MSLIILLELYDCYFIIFSLSLPRIENGLKKIGKREGEKFDLCKTFTKEKKIDLLDHKKIEIS</sequence>
<protein>
    <submittedName>
        <fullName evidence="1">Uncharacterized protein</fullName>
    </submittedName>
</protein>
<dbReference type="AlphaFoldDB" id="A0A3M7QK13"/>
<evidence type="ECO:0000313" key="1">
    <source>
        <dbReference type="EMBL" id="RNA11613.1"/>
    </source>
</evidence>
<dbReference type="Proteomes" id="UP000276133">
    <property type="component" value="Unassembled WGS sequence"/>
</dbReference>
<name>A0A3M7QK13_BRAPC</name>
<organism evidence="1 2">
    <name type="scientific">Brachionus plicatilis</name>
    <name type="common">Marine rotifer</name>
    <name type="synonym">Brachionus muelleri</name>
    <dbReference type="NCBI Taxonomy" id="10195"/>
    <lineage>
        <taxon>Eukaryota</taxon>
        <taxon>Metazoa</taxon>
        <taxon>Spiralia</taxon>
        <taxon>Gnathifera</taxon>
        <taxon>Rotifera</taxon>
        <taxon>Eurotatoria</taxon>
        <taxon>Monogononta</taxon>
        <taxon>Pseudotrocha</taxon>
        <taxon>Ploima</taxon>
        <taxon>Brachionidae</taxon>
        <taxon>Brachionus</taxon>
    </lineage>
</organism>
<comment type="caution">
    <text evidence="1">The sequence shown here is derived from an EMBL/GenBank/DDBJ whole genome shotgun (WGS) entry which is preliminary data.</text>
</comment>
<keyword evidence="2" id="KW-1185">Reference proteome</keyword>
<proteinExistence type="predicted"/>
<gene>
    <name evidence="1" type="ORF">BpHYR1_010584</name>
</gene>